<dbReference type="AlphaFoldDB" id="A0A6B3N8W9"/>
<accession>A0A6B3N8W9</accession>
<gene>
    <name evidence="1" type="ORF">F6J89_10745</name>
</gene>
<dbReference type="Gene3D" id="2.60.120.620">
    <property type="entry name" value="q2cbj1_9rhob like domain"/>
    <property type="match status" value="1"/>
</dbReference>
<comment type="caution">
    <text evidence="1">The sequence shown here is derived from an EMBL/GenBank/DDBJ whole genome shotgun (WGS) entry which is preliminary data.</text>
</comment>
<evidence type="ECO:0000313" key="1">
    <source>
        <dbReference type="EMBL" id="NER28087.1"/>
    </source>
</evidence>
<sequence>MTTNTLKYSTALSTLTERLWTGDQARAMERLIARFSLGRRAYSLVQSQRESRNPNVSKQHLTIRDQSVFGNLNAETYVQEIRREGVGFGVNLPDSMIEQVYQYACTTPCSATGEARAEGEFLITEVQNGYLRGKHPVALAEFSDSTLMGCEAIEKLVQDPLLLQVARGYLGYWPTRILRYMSWTMVSSLPDEQQKRLNEPVIYHYDIPGYNSVRIYFYITDVDTSSGPHVMIKTSHDKKPLKMLLSPCQQTDNAVHNYYGKEKEIVIEGKRGLGFFQDPFCFHKATTPITKDRLLLQIRYF</sequence>
<reference evidence="1" key="1">
    <citation type="submission" date="2019-11" db="EMBL/GenBank/DDBJ databases">
        <title>Genomic insights into an expanded diversity of filamentous marine cyanobacteria reveals the extraordinary biosynthetic potential of Moorea and Okeania.</title>
        <authorList>
            <person name="Ferreira Leao T."/>
            <person name="Wang M."/>
            <person name="Moss N."/>
            <person name="Da Silva R."/>
            <person name="Sanders J."/>
            <person name="Nurk S."/>
            <person name="Gurevich A."/>
            <person name="Humphrey G."/>
            <person name="Reher R."/>
            <person name="Zhu Q."/>
            <person name="Belda-Ferre P."/>
            <person name="Glukhov E."/>
            <person name="Rex R."/>
            <person name="Dorrestein P.C."/>
            <person name="Knight R."/>
            <person name="Pevzner P."/>
            <person name="Gerwick W.H."/>
            <person name="Gerwick L."/>
        </authorList>
    </citation>
    <scope>NUCLEOTIDE SEQUENCE</scope>
    <source>
        <strain evidence="1">SIO1C4</strain>
    </source>
</reference>
<dbReference type="SUPFAM" id="SSF51197">
    <property type="entry name" value="Clavaminate synthase-like"/>
    <property type="match status" value="1"/>
</dbReference>
<evidence type="ECO:0008006" key="2">
    <source>
        <dbReference type="Google" id="ProtNLM"/>
    </source>
</evidence>
<proteinExistence type="predicted"/>
<dbReference type="EMBL" id="JAAHFQ010000169">
    <property type="protein sequence ID" value="NER28087.1"/>
    <property type="molecule type" value="Genomic_DNA"/>
</dbReference>
<protein>
    <recommendedName>
        <fullName evidence="2">Phytanoyl-CoA dioxygenase family protein</fullName>
    </recommendedName>
</protein>
<organism evidence="1">
    <name type="scientific">Symploca sp. SIO1C4</name>
    <dbReference type="NCBI Taxonomy" id="2607765"/>
    <lineage>
        <taxon>Bacteria</taxon>
        <taxon>Bacillati</taxon>
        <taxon>Cyanobacteriota</taxon>
        <taxon>Cyanophyceae</taxon>
        <taxon>Coleofasciculales</taxon>
        <taxon>Coleofasciculaceae</taxon>
        <taxon>Symploca</taxon>
    </lineage>
</organism>
<name>A0A6B3N8W9_9CYAN</name>